<dbReference type="KEGG" id="hir:HETIRDRAFT_461440"/>
<keyword evidence="3" id="KW-0347">Helicase</keyword>
<dbReference type="PANTHER" id="PTHR44533:SF4">
    <property type="entry name" value="DEAD_H RNA HELICASE, PUTATIVE-RELATED"/>
    <property type="match status" value="1"/>
</dbReference>
<proteinExistence type="predicted"/>
<dbReference type="InterPro" id="IPR027417">
    <property type="entry name" value="P-loop_NTPase"/>
</dbReference>
<dbReference type="STRING" id="747525.W4JMH6"/>
<dbReference type="Proteomes" id="UP000030671">
    <property type="component" value="Unassembled WGS sequence"/>
</dbReference>
<dbReference type="InterPro" id="IPR059032">
    <property type="entry name" value="WHD_DDX60"/>
</dbReference>
<keyword evidence="2" id="KW-0378">Hydrolase</keyword>
<evidence type="ECO:0000256" key="5">
    <source>
        <dbReference type="SAM" id="MobiDB-lite"/>
    </source>
</evidence>
<feature type="domain" description="Helicase ATP-binding" evidence="6">
    <location>
        <begin position="726"/>
        <end position="894"/>
    </location>
</feature>
<dbReference type="FunCoup" id="W4JMH6">
    <property type="interactions" value="307"/>
</dbReference>
<dbReference type="EMBL" id="KI925467">
    <property type="protein sequence ID" value="ETW74757.1"/>
    <property type="molecule type" value="Genomic_DNA"/>
</dbReference>
<dbReference type="eggNOG" id="KOG0949">
    <property type="taxonomic scope" value="Eukaryota"/>
</dbReference>
<reference evidence="8 9" key="1">
    <citation type="journal article" date="2012" name="New Phytol.">
        <title>Insight into trade-off between wood decay and parasitism from the genome of a fungal forest pathogen.</title>
        <authorList>
            <person name="Olson A."/>
            <person name="Aerts A."/>
            <person name="Asiegbu F."/>
            <person name="Belbahri L."/>
            <person name="Bouzid O."/>
            <person name="Broberg A."/>
            <person name="Canback B."/>
            <person name="Coutinho P.M."/>
            <person name="Cullen D."/>
            <person name="Dalman K."/>
            <person name="Deflorio G."/>
            <person name="van Diepen L.T."/>
            <person name="Dunand C."/>
            <person name="Duplessis S."/>
            <person name="Durling M."/>
            <person name="Gonthier P."/>
            <person name="Grimwood J."/>
            <person name="Fossdal C.G."/>
            <person name="Hansson D."/>
            <person name="Henrissat B."/>
            <person name="Hietala A."/>
            <person name="Himmelstrand K."/>
            <person name="Hoffmeister D."/>
            <person name="Hogberg N."/>
            <person name="James T.Y."/>
            <person name="Karlsson M."/>
            <person name="Kohler A."/>
            <person name="Kues U."/>
            <person name="Lee Y.H."/>
            <person name="Lin Y.C."/>
            <person name="Lind M."/>
            <person name="Lindquist E."/>
            <person name="Lombard V."/>
            <person name="Lucas S."/>
            <person name="Lunden K."/>
            <person name="Morin E."/>
            <person name="Murat C."/>
            <person name="Park J."/>
            <person name="Raffaello T."/>
            <person name="Rouze P."/>
            <person name="Salamov A."/>
            <person name="Schmutz J."/>
            <person name="Solheim H."/>
            <person name="Stahlberg J."/>
            <person name="Velez H."/>
            <person name="de Vries R.P."/>
            <person name="Wiebenga A."/>
            <person name="Woodward S."/>
            <person name="Yakovlev I."/>
            <person name="Garbelotto M."/>
            <person name="Martin F."/>
            <person name="Grigoriev I.V."/>
            <person name="Stenlid J."/>
        </authorList>
    </citation>
    <scope>NUCLEOTIDE SEQUENCE [LARGE SCALE GENOMIC DNA]</scope>
    <source>
        <strain evidence="8 9">TC 32-1</strain>
    </source>
</reference>
<sequence length="1737" mass="195506">MSVDHTFDGVNAEAALEILDAKWYREVAKRGRWMDLIGDYAGNERFVLDGDALLQDVLDDPLLALGREHDPSFQILHALHSMERLLGELLKRAAVFDVVVWEGELQPMFVMTNDGGIVQTKTPLEAERIIAQRAFIFGLLTSGIAVTLLHGSEFRDSKIFAFVLEQRFDVAAARKFSGVIQTPFEASSRALQTADSQRRSVAGISLPDAPLASGIPVDSVLTELVKLLLTSHGQDFTSELTYLFALHCLLVTTLSIDERARLLDDLHPDLMNILLTHFLPKVYITLESLTSGPGVIVDFDGRVFVSLVRFIITHNDTSIASLLDPEMFSRMEQVWSSAHAPLIHLSKLASEFPNPAGSVVLSTATDTRSITLLPFNNPVFESELASVHVRVADSITDLQTTAPEFSQGTIFPDTKHWHNHKRTILPKHLGGDEPKPDTARLRQRKLRNEQFFMASLQRLANSLTGTVGIPSTPKAILSVKVTLGRLSTRVAEKPDHNGQSKKKLKAKPISNAEKYKQQNLKDKKSKDENKFQVWWHDRLAEMSKMESNEKRANHLAFLQDSDRSSRSSDQAWLTLEMDLYNINLQLLRWIAEPERDSSTIRDRYTVNIIRVTKNLYDRDDLTPTVLAILESVLIALGFSDHIPSLSSSAVERAKLEDDRPLTFDFVKLIRSKTKKPVKDFEFMHITEDSVAWQLRLFGEHMDRSMDSSPDSRVSFNPDAWQREVLDCLDQKDCSVLVVAPTSAGKTFISFYAMEQILRDSDDDILVYVAPTKALVNQVAAEVYARFKKDVPGRTCWAIHTRDYRVHDPQKCQILVTVPEMLAIMLLSPPLANTWTPRIKRIILDEIHSIGQHEGGAVWEQIILLAPCPIIGLSATIGEAERFNTWLEHVQQAKGFRHKYIHYPHRYSHLRKFAYFPQMSNSKLSSKSDSDLDIESLDFSDPTKAQTMSAKFAGLTEYRSKDLMRFIHPVSALSFGASSLPSDFSLEATDLLRLYQALRSCGPGVVENLERLEPSTFFPSSIFLKQKDILRYEAAMKEVLSSLLVTSDMASISSPLRKIVAQVQDPILAKSDESILNTAPRLPLFLGGLVPLLADLHATNNLPALLFNFDRNMCENMAAEVLRTLLESEKAWRKNSPEWQRKIDRWEEWKILQQERARHPTVVRKKDAEDMIRTEDHSWESTFDPRDPSPQFTFTGLSRSYGKRELTEDLEDLSWRAHLPEWAIPALRRGVGVHHAGMNKNYRNLVERLFRIGFLRVVIATGTLALGINAPTKTSVFCGDSPFLTALMYRQCSGRAGRRGFDLLGRVVFYGLPLDRIQRLMLSRLPGLAGSFPMSSTLSLRLFSLLHGSDNSPYAVGAIKSILRLPQISFGSDIGQDQLLHHLRFSIEYLRRANLLDQDGRPINLFGVASHLYYTEPSNLATVALLQSGVIHDICSQPISEKAQLDFLIVACHLFGRRYLPEAYTTHQNIRELIGKGPSRVVLPPIPGTARKVLVDHHEEIVKVFTAYAVTFASQYASTLKSDDTLPLSEKSFGHRQESQETPVITFFKETAIRPIARSPFIANSGHADNFHSVQELANTVRRGIHLNESAVPSLDRIIAVPGDATKPFALNAHILDFYLHGQVDALVRYNGIRRGDVWYILQDFHMSLAAIRGDLENLLENMSRQRVSAVSEDGGDEIDSGYGTLDPAEAEEKQDVQNSALHVFQRPAGTSDRDWKVYEVVNTVTEEFGAKFKAMWA</sequence>
<evidence type="ECO:0000256" key="2">
    <source>
        <dbReference type="ARBA" id="ARBA00022801"/>
    </source>
</evidence>
<dbReference type="PROSITE" id="PS51194">
    <property type="entry name" value="HELICASE_CTER"/>
    <property type="match status" value="1"/>
</dbReference>
<evidence type="ECO:0000256" key="3">
    <source>
        <dbReference type="ARBA" id="ARBA00022806"/>
    </source>
</evidence>
<dbReference type="InParanoid" id="W4JMH6"/>
<evidence type="ECO:0008006" key="10">
    <source>
        <dbReference type="Google" id="ProtNLM"/>
    </source>
</evidence>
<evidence type="ECO:0000256" key="1">
    <source>
        <dbReference type="ARBA" id="ARBA00022741"/>
    </source>
</evidence>
<keyword evidence="1" id="KW-0547">Nucleotide-binding</keyword>
<feature type="region of interest" description="Disordered" evidence="5">
    <location>
        <begin position="489"/>
        <end position="524"/>
    </location>
</feature>
<dbReference type="Pfam" id="PF26076">
    <property type="entry name" value="WHD_DDX60"/>
    <property type="match status" value="1"/>
</dbReference>
<dbReference type="GeneID" id="20677170"/>
<dbReference type="GO" id="GO:0004386">
    <property type="term" value="F:helicase activity"/>
    <property type="evidence" value="ECO:0007669"/>
    <property type="project" value="UniProtKB-KW"/>
</dbReference>
<dbReference type="PANTHER" id="PTHR44533">
    <property type="entry name" value="DEAD/H RNA HELICASE, PUTATIVE-RELATED"/>
    <property type="match status" value="1"/>
</dbReference>
<evidence type="ECO:0000256" key="4">
    <source>
        <dbReference type="ARBA" id="ARBA00022840"/>
    </source>
</evidence>
<dbReference type="SMART" id="SM00487">
    <property type="entry name" value="DEXDc"/>
    <property type="match status" value="1"/>
</dbReference>
<name>W4JMH6_HETIT</name>
<dbReference type="GO" id="GO:0003676">
    <property type="term" value="F:nucleic acid binding"/>
    <property type="evidence" value="ECO:0007669"/>
    <property type="project" value="InterPro"/>
</dbReference>
<dbReference type="InterPro" id="IPR011545">
    <property type="entry name" value="DEAD/DEAH_box_helicase_dom"/>
</dbReference>
<evidence type="ECO:0000313" key="8">
    <source>
        <dbReference type="EMBL" id="ETW74757.1"/>
    </source>
</evidence>
<dbReference type="GO" id="GO:0016787">
    <property type="term" value="F:hydrolase activity"/>
    <property type="evidence" value="ECO:0007669"/>
    <property type="project" value="UniProtKB-KW"/>
</dbReference>
<protein>
    <recommendedName>
        <fullName evidence="10">P-loop containing nucleoside triphosphate hydrolase protein</fullName>
    </recommendedName>
</protein>
<dbReference type="Pfam" id="PF00270">
    <property type="entry name" value="DEAD"/>
    <property type="match status" value="1"/>
</dbReference>
<feature type="domain" description="Helicase C-terminal" evidence="7">
    <location>
        <begin position="1166"/>
        <end position="1345"/>
    </location>
</feature>
<dbReference type="SMART" id="SM00490">
    <property type="entry name" value="HELICc"/>
    <property type="match status" value="1"/>
</dbReference>
<dbReference type="RefSeq" id="XP_009553242.1">
    <property type="nucleotide sequence ID" value="XM_009554947.1"/>
</dbReference>
<dbReference type="GO" id="GO:0005737">
    <property type="term" value="C:cytoplasm"/>
    <property type="evidence" value="ECO:0007669"/>
    <property type="project" value="TreeGrafter"/>
</dbReference>
<evidence type="ECO:0000259" key="7">
    <source>
        <dbReference type="PROSITE" id="PS51194"/>
    </source>
</evidence>
<organism evidence="8 9">
    <name type="scientific">Heterobasidion irregulare (strain TC 32-1)</name>
    <dbReference type="NCBI Taxonomy" id="747525"/>
    <lineage>
        <taxon>Eukaryota</taxon>
        <taxon>Fungi</taxon>
        <taxon>Dikarya</taxon>
        <taxon>Basidiomycota</taxon>
        <taxon>Agaricomycotina</taxon>
        <taxon>Agaricomycetes</taxon>
        <taxon>Russulales</taxon>
        <taxon>Bondarzewiaceae</taxon>
        <taxon>Heterobasidion</taxon>
        <taxon>Heterobasidion annosum species complex</taxon>
    </lineage>
</organism>
<evidence type="ECO:0000259" key="6">
    <source>
        <dbReference type="PROSITE" id="PS51192"/>
    </source>
</evidence>
<accession>W4JMH6</accession>
<dbReference type="CDD" id="cd18025">
    <property type="entry name" value="DEXHc_DDX60"/>
    <property type="match status" value="1"/>
</dbReference>
<dbReference type="OrthoDB" id="2320933at2759"/>
<dbReference type="InterPro" id="IPR014001">
    <property type="entry name" value="Helicase_ATP-bd"/>
</dbReference>
<dbReference type="SUPFAM" id="SSF52540">
    <property type="entry name" value="P-loop containing nucleoside triphosphate hydrolases"/>
    <property type="match status" value="1"/>
</dbReference>
<dbReference type="HOGENOM" id="CLU_002305_2_0_1"/>
<dbReference type="PROSITE" id="PS51192">
    <property type="entry name" value="HELICASE_ATP_BIND_1"/>
    <property type="match status" value="1"/>
</dbReference>
<dbReference type="InterPro" id="IPR052431">
    <property type="entry name" value="SKI2_subfamily_helicases"/>
</dbReference>
<dbReference type="Gene3D" id="3.40.50.300">
    <property type="entry name" value="P-loop containing nucleotide triphosphate hydrolases"/>
    <property type="match status" value="2"/>
</dbReference>
<dbReference type="Pfam" id="PF00271">
    <property type="entry name" value="Helicase_C"/>
    <property type="match status" value="1"/>
</dbReference>
<evidence type="ECO:0000313" key="9">
    <source>
        <dbReference type="Proteomes" id="UP000030671"/>
    </source>
</evidence>
<dbReference type="GO" id="GO:0005524">
    <property type="term" value="F:ATP binding"/>
    <property type="evidence" value="ECO:0007669"/>
    <property type="project" value="UniProtKB-KW"/>
</dbReference>
<keyword evidence="4" id="KW-0067">ATP-binding</keyword>
<gene>
    <name evidence="8" type="ORF">HETIRDRAFT_461440</name>
</gene>
<dbReference type="InterPro" id="IPR001650">
    <property type="entry name" value="Helicase_C-like"/>
</dbReference>
<keyword evidence="9" id="KW-1185">Reference proteome</keyword>
<feature type="compositionally biased region" description="Basic and acidic residues" evidence="5">
    <location>
        <begin position="513"/>
        <end position="524"/>
    </location>
</feature>
<dbReference type="FunFam" id="3.40.50.300:FF:001039">
    <property type="entry name" value="ATP-dependent RNA helicase DDX60"/>
    <property type="match status" value="1"/>
</dbReference>